<keyword evidence="3" id="KW-1185">Reference proteome</keyword>
<dbReference type="Gene3D" id="3.40.50.720">
    <property type="entry name" value="NAD(P)-binding Rossmann-like Domain"/>
    <property type="match status" value="1"/>
</dbReference>
<dbReference type="EMBL" id="CP132302">
    <property type="protein sequence ID" value="WLR96186.1"/>
    <property type="molecule type" value="Genomic_DNA"/>
</dbReference>
<dbReference type="Proteomes" id="UP001234585">
    <property type="component" value="Chromosome"/>
</dbReference>
<dbReference type="InterPro" id="IPR002347">
    <property type="entry name" value="SDR_fam"/>
</dbReference>
<dbReference type="AlphaFoldDB" id="A0AA50CJ83"/>
<protein>
    <submittedName>
        <fullName evidence="2">SDR family oxidoreductase</fullName>
    </submittedName>
</protein>
<reference evidence="2 3" key="1">
    <citation type="submission" date="2023-08" db="EMBL/GenBank/DDBJ databases">
        <title>Pathogen: clinical or host-associated sample.</title>
        <authorList>
            <person name="Hergert J."/>
            <person name="Casey R."/>
            <person name="Wagner J."/>
            <person name="Young E.L."/>
            <person name="Oakeson K.F."/>
        </authorList>
    </citation>
    <scope>NUCLEOTIDE SEQUENCE [LARGE SCALE GENOMIC DNA]</scope>
    <source>
        <strain evidence="2 3">1760953</strain>
    </source>
</reference>
<dbReference type="RefSeq" id="WP_306036637.1">
    <property type="nucleotide sequence ID" value="NZ_CP132302.1"/>
</dbReference>
<evidence type="ECO:0000256" key="1">
    <source>
        <dbReference type="ARBA" id="ARBA00006484"/>
    </source>
</evidence>
<accession>A0AA50CJ83</accession>
<gene>
    <name evidence="2" type="ORF">Q9313_10630</name>
</gene>
<organism evidence="2 3">
    <name type="scientific">Shinella sumterensis</name>
    <dbReference type="NCBI Taxonomy" id="1967501"/>
    <lineage>
        <taxon>Bacteria</taxon>
        <taxon>Pseudomonadati</taxon>
        <taxon>Pseudomonadota</taxon>
        <taxon>Alphaproteobacteria</taxon>
        <taxon>Hyphomicrobiales</taxon>
        <taxon>Rhizobiaceae</taxon>
        <taxon>Shinella</taxon>
    </lineage>
</organism>
<sequence>MQKLILLTGGSGKVGRVLVRHFLEKGYAVATNARSEASVASLAEEFQPFRARFFGFKADLVEEDGPAQLAQKLAEQNLHPFGLINNARSVEYLKTGQTGRVSRTNFMSEFALDVVAPYELTMELAEQSGSLLKKVINVGSMYGSVAANPRLYDDPVRQSPIQYGVCKAALSHLTKELAVRLAAKNIQVNCVAFGGIEGRADPAFLARYAALNPMGRMLQENEVAGPIEALLSDGFSAMTGHTMAVDGGWGIW</sequence>
<dbReference type="InterPro" id="IPR036291">
    <property type="entry name" value="NAD(P)-bd_dom_sf"/>
</dbReference>
<proteinExistence type="inferred from homology"/>
<dbReference type="PANTHER" id="PTHR42760">
    <property type="entry name" value="SHORT-CHAIN DEHYDROGENASES/REDUCTASES FAMILY MEMBER"/>
    <property type="match status" value="1"/>
</dbReference>
<comment type="similarity">
    <text evidence="1">Belongs to the short-chain dehydrogenases/reductases (SDR) family.</text>
</comment>
<dbReference type="SUPFAM" id="SSF51735">
    <property type="entry name" value="NAD(P)-binding Rossmann-fold domains"/>
    <property type="match status" value="1"/>
</dbReference>
<dbReference type="PRINTS" id="PR00081">
    <property type="entry name" value="GDHRDH"/>
</dbReference>
<dbReference type="GO" id="GO:0016616">
    <property type="term" value="F:oxidoreductase activity, acting on the CH-OH group of donors, NAD or NADP as acceptor"/>
    <property type="evidence" value="ECO:0007669"/>
    <property type="project" value="TreeGrafter"/>
</dbReference>
<evidence type="ECO:0000313" key="2">
    <source>
        <dbReference type="EMBL" id="WLR96186.1"/>
    </source>
</evidence>
<dbReference type="Pfam" id="PF13561">
    <property type="entry name" value="adh_short_C2"/>
    <property type="match status" value="1"/>
</dbReference>
<name>A0AA50CJ83_9HYPH</name>
<evidence type="ECO:0000313" key="3">
    <source>
        <dbReference type="Proteomes" id="UP001234585"/>
    </source>
</evidence>